<feature type="domain" description="ABC transmembrane type-1" evidence="8">
    <location>
        <begin position="146"/>
        <end position="335"/>
    </location>
</feature>
<dbReference type="GO" id="GO:0071916">
    <property type="term" value="F:dipeptide transmembrane transporter activity"/>
    <property type="evidence" value="ECO:0007669"/>
    <property type="project" value="TreeGrafter"/>
</dbReference>
<dbReference type="PROSITE" id="PS50928">
    <property type="entry name" value="ABC_TM1"/>
    <property type="match status" value="1"/>
</dbReference>
<feature type="transmembrane region" description="Helical" evidence="7">
    <location>
        <begin position="148"/>
        <end position="164"/>
    </location>
</feature>
<dbReference type="Pfam" id="PF00528">
    <property type="entry name" value="BPD_transp_1"/>
    <property type="match status" value="1"/>
</dbReference>
<comment type="subcellular location">
    <subcellularLocation>
        <location evidence="1 7">Cell membrane</location>
        <topology evidence="1 7">Multi-pass membrane protein</topology>
    </subcellularLocation>
</comment>
<comment type="similarity">
    <text evidence="7">Belongs to the binding-protein-dependent transport system permease family.</text>
</comment>
<evidence type="ECO:0000256" key="4">
    <source>
        <dbReference type="ARBA" id="ARBA00022692"/>
    </source>
</evidence>
<dbReference type="GO" id="GO:0005886">
    <property type="term" value="C:plasma membrane"/>
    <property type="evidence" value="ECO:0007669"/>
    <property type="project" value="UniProtKB-SubCell"/>
</dbReference>
<dbReference type="InterPro" id="IPR050366">
    <property type="entry name" value="BP-dependent_transpt_permease"/>
</dbReference>
<keyword evidence="6 7" id="KW-0472">Membrane</keyword>
<organism evidence="9 10">
    <name type="scientific">Rufibacter immobilis</name>
    <dbReference type="NCBI Taxonomy" id="1348778"/>
    <lineage>
        <taxon>Bacteria</taxon>
        <taxon>Pseudomonadati</taxon>
        <taxon>Bacteroidota</taxon>
        <taxon>Cytophagia</taxon>
        <taxon>Cytophagales</taxon>
        <taxon>Hymenobacteraceae</taxon>
        <taxon>Rufibacter</taxon>
    </lineage>
</organism>
<dbReference type="AlphaFoldDB" id="A0A3M9MRD3"/>
<dbReference type="PANTHER" id="PTHR43386:SF1">
    <property type="entry name" value="D,D-DIPEPTIDE TRANSPORT SYSTEM PERMEASE PROTEIN DDPC-RELATED"/>
    <property type="match status" value="1"/>
</dbReference>
<dbReference type="PANTHER" id="PTHR43386">
    <property type="entry name" value="OLIGOPEPTIDE TRANSPORT SYSTEM PERMEASE PROTEIN APPC"/>
    <property type="match status" value="1"/>
</dbReference>
<keyword evidence="5 7" id="KW-1133">Transmembrane helix</keyword>
<protein>
    <submittedName>
        <fullName evidence="9">ABC transporter permease subunit</fullName>
    </submittedName>
</protein>
<evidence type="ECO:0000256" key="3">
    <source>
        <dbReference type="ARBA" id="ARBA00022475"/>
    </source>
</evidence>
<evidence type="ECO:0000256" key="5">
    <source>
        <dbReference type="ARBA" id="ARBA00022989"/>
    </source>
</evidence>
<evidence type="ECO:0000256" key="6">
    <source>
        <dbReference type="ARBA" id="ARBA00023136"/>
    </source>
</evidence>
<gene>
    <name evidence="9" type="ORF">EFA69_15030</name>
</gene>
<dbReference type="Gene3D" id="1.10.3720.10">
    <property type="entry name" value="MetI-like"/>
    <property type="match status" value="1"/>
</dbReference>
<name>A0A3M9MRD3_9BACT</name>
<evidence type="ECO:0000313" key="9">
    <source>
        <dbReference type="EMBL" id="RNI27443.1"/>
    </source>
</evidence>
<evidence type="ECO:0000313" key="10">
    <source>
        <dbReference type="Proteomes" id="UP000271010"/>
    </source>
</evidence>
<reference evidence="9 10" key="1">
    <citation type="submission" date="2018-11" db="EMBL/GenBank/DDBJ databases">
        <title>Rufibacter latericius sp. nov., isolated from water in Baiyang Lake.</title>
        <authorList>
            <person name="Yang Y."/>
        </authorList>
    </citation>
    <scope>NUCLEOTIDE SEQUENCE [LARGE SCALE GENOMIC DNA]</scope>
    <source>
        <strain evidence="9 10">MCC P1</strain>
    </source>
</reference>
<feature type="transmembrane region" description="Helical" evidence="7">
    <location>
        <begin position="80"/>
        <end position="105"/>
    </location>
</feature>
<keyword evidence="3" id="KW-1003">Cell membrane</keyword>
<feature type="transmembrane region" description="Helical" evidence="7">
    <location>
        <begin position="313"/>
        <end position="335"/>
    </location>
</feature>
<comment type="caution">
    <text evidence="9">The sequence shown here is derived from an EMBL/GenBank/DDBJ whole genome shotgun (WGS) entry which is preliminary data.</text>
</comment>
<dbReference type="EMBL" id="RJJE01000017">
    <property type="protein sequence ID" value="RNI27443.1"/>
    <property type="molecule type" value="Genomic_DNA"/>
</dbReference>
<keyword evidence="4 7" id="KW-0812">Transmembrane</keyword>
<evidence type="ECO:0000256" key="2">
    <source>
        <dbReference type="ARBA" id="ARBA00022448"/>
    </source>
</evidence>
<evidence type="ECO:0000256" key="1">
    <source>
        <dbReference type="ARBA" id="ARBA00004651"/>
    </source>
</evidence>
<sequence length="348" mass="38681">MGKKVLFKSFTLAGKISLLWLLLFTMAAIFAHWAILQGREMEATPELAYLPPFTNPAHLLGTDQLGRDVLLYLFLSCRTAWLLSFPPLVLTTILGVAGGTGAAILGNTGMRINRVNFYVSLFLLLVFLYLSPVLDGLVPIRYIPLARTAYWLTCMGLLLYLLIFRGSSSKVSKHITIPVDEVLEKSINIWSALPKLLLLLLLSAFGTFSLYSLMGWICLGYWVLPARVARTTVLQIKQEPYYETAKALGIPFQTKFLNFIWPALQGPILTNFCFAASGLLGIGSTLAYVGIGVPADIPSWGKMLANARFSVEAWWLIAFPAALLLVSILSLQTIGQQFQKPLDRKRYR</sequence>
<keyword evidence="10" id="KW-1185">Reference proteome</keyword>
<dbReference type="SUPFAM" id="SSF161098">
    <property type="entry name" value="MetI-like"/>
    <property type="match status" value="1"/>
</dbReference>
<feature type="transmembrane region" description="Helical" evidence="7">
    <location>
        <begin position="117"/>
        <end position="142"/>
    </location>
</feature>
<dbReference type="CDD" id="cd06261">
    <property type="entry name" value="TM_PBP2"/>
    <property type="match status" value="1"/>
</dbReference>
<evidence type="ECO:0000256" key="7">
    <source>
        <dbReference type="RuleBase" id="RU363032"/>
    </source>
</evidence>
<proteinExistence type="inferred from homology"/>
<dbReference type="InterPro" id="IPR035906">
    <property type="entry name" value="MetI-like_sf"/>
</dbReference>
<feature type="transmembrane region" description="Helical" evidence="7">
    <location>
        <begin position="196"/>
        <end position="224"/>
    </location>
</feature>
<accession>A0A3M9MRD3</accession>
<evidence type="ECO:0000259" key="8">
    <source>
        <dbReference type="PROSITE" id="PS50928"/>
    </source>
</evidence>
<keyword evidence="2 7" id="KW-0813">Transport</keyword>
<dbReference type="Proteomes" id="UP000271010">
    <property type="component" value="Unassembled WGS sequence"/>
</dbReference>
<feature type="transmembrane region" description="Helical" evidence="7">
    <location>
        <begin position="12"/>
        <end position="35"/>
    </location>
</feature>
<feature type="transmembrane region" description="Helical" evidence="7">
    <location>
        <begin position="268"/>
        <end position="293"/>
    </location>
</feature>
<dbReference type="InterPro" id="IPR000515">
    <property type="entry name" value="MetI-like"/>
</dbReference>